<dbReference type="InterPro" id="IPR018253">
    <property type="entry name" value="DnaJ_domain_CS"/>
</dbReference>
<evidence type="ECO:0000259" key="1">
    <source>
        <dbReference type="PROSITE" id="PS50076"/>
    </source>
</evidence>
<dbReference type="InterPro" id="IPR001623">
    <property type="entry name" value="DnaJ_domain"/>
</dbReference>
<dbReference type="PANTHER" id="PTHR45432">
    <property type="entry name" value="CHAPERONE PROTEIN DNAJ 11, CHLOROPLASTIC-LIKE"/>
    <property type="match status" value="1"/>
</dbReference>
<gene>
    <name evidence="2" type="ORF">K2173_010500</name>
</gene>
<keyword evidence="3" id="KW-1185">Reference proteome</keyword>
<sequence length="127" mass="14824">MYAATSAPHPLQLTAKQEPFRIRSPKFRIKALARVKEKESLYEVLQVKQSASQREIKTAYRTLAKLYHPDALKSDGQDFIEIHNAYETLSDPAARALYDMSFFYKTKRAVVGVGYYQTRRWETDQCW</sequence>
<organism evidence="2 3">
    <name type="scientific">Erythroxylum novogranatense</name>
    <dbReference type="NCBI Taxonomy" id="1862640"/>
    <lineage>
        <taxon>Eukaryota</taxon>
        <taxon>Viridiplantae</taxon>
        <taxon>Streptophyta</taxon>
        <taxon>Embryophyta</taxon>
        <taxon>Tracheophyta</taxon>
        <taxon>Spermatophyta</taxon>
        <taxon>Magnoliopsida</taxon>
        <taxon>eudicotyledons</taxon>
        <taxon>Gunneridae</taxon>
        <taxon>Pentapetalae</taxon>
        <taxon>rosids</taxon>
        <taxon>fabids</taxon>
        <taxon>Malpighiales</taxon>
        <taxon>Erythroxylaceae</taxon>
        <taxon>Erythroxylum</taxon>
    </lineage>
</organism>
<dbReference type="InterPro" id="IPR036869">
    <property type="entry name" value="J_dom_sf"/>
</dbReference>
<dbReference type="Pfam" id="PF00226">
    <property type="entry name" value="DnaJ"/>
    <property type="match status" value="1"/>
</dbReference>
<dbReference type="SUPFAM" id="SSF46565">
    <property type="entry name" value="Chaperone J-domain"/>
    <property type="match status" value="1"/>
</dbReference>
<dbReference type="PANTHER" id="PTHR45432:SF2">
    <property type="entry name" value="CHAPERONE PROTEIN DNAJ 11, CHLOROPLASTIC"/>
    <property type="match status" value="1"/>
</dbReference>
<reference evidence="2 3" key="1">
    <citation type="submission" date="2021-09" db="EMBL/GenBank/DDBJ databases">
        <title>Genomic insights and catalytic innovation underlie evolution of tropane alkaloids biosynthesis.</title>
        <authorList>
            <person name="Wang Y.-J."/>
            <person name="Tian T."/>
            <person name="Huang J.-P."/>
            <person name="Huang S.-X."/>
        </authorList>
    </citation>
    <scope>NUCLEOTIDE SEQUENCE [LARGE SCALE GENOMIC DNA]</scope>
    <source>
        <strain evidence="2">KIB-2018</strain>
        <tissue evidence="2">Leaf</tissue>
    </source>
</reference>
<dbReference type="PROSITE" id="PS50076">
    <property type="entry name" value="DNAJ_2"/>
    <property type="match status" value="1"/>
</dbReference>
<dbReference type="EMBL" id="JAIWQS010000005">
    <property type="protein sequence ID" value="KAJ8765026.1"/>
    <property type="molecule type" value="Genomic_DNA"/>
</dbReference>
<dbReference type="Proteomes" id="UP001159364">
    <property type="component" value="Linkage Group LG05"/>
</dbReference>
<dbReference type="SMART" id="SM00271">
    <property type="entry name" value="DnaJ"/>
    <property type="match status" value="1"/>
</dbReference>
<dbReference type="Gene3D" id="1.10.287.110">
    <property type="entry name" value="DnaJ domain"/>
    <property type="match status" value="1"/>
</dbReference>
<proteinExistence type="predicted"/>
<evidence type="ECO:0000313" key="3">
    <source>
        <dbReference type="Proteomes" id="UP001159364"/>
    </source>
</evidence>
<dbReference type="PROSITE" id="PS00636">
    <property type="entry name" value="DNAJ_1"/>
    <property type="match status" value="1"/>
</dbReference>
<comment type="caution">
    <text evidence="2">The sequence shown here is derived from an EMBL/GenBank/DDBJ whole genome shotgun (WGS) entry which is preliminary data.</text>
</comment>
<protein>
    <recommendedName>
        <fullName evidence="1">J domain-containing protein</fullName>
    </recommendedName>
</protein>
<dbReference type="AlphaFoldDB" id="A0AAV8TDT3"/>
<dbReference type="PRINTS" id="PR00625">
    <property type="entry name" value="JDOMAIN"/>
</dbReference>
<feature type="domain" description="J" evidence="1">
    <location>
        <begin position="40"/>
        <end position="102"/>
    </location>
</feature>
<dbReference type="CDD" id="cd06257">
    <property type="entry name" value="DnaJ"/>
    <property type="match status" value="1"/>
</dbReference>
<evidence type="ECO:0000313" key="2">
    <source>
        <dbReference type="EMBL" id="KAJ8765026.1"/>
    </source>
</evidence>
<accession>A0AAV8TDT3</accession>
<name>A0AAV8TDT3_9ROSI</name>